<evidence type="ECO:0000256" key="3">
    <source>
        <dbReference type="SAM" id="MobiDB-lite"/>
    </source>
</evidence>
<comment type="subcellular location">
    <subcellularLocation>
        <location evidence="1">Secreted</location>
    </subcellularLocation>
</comment>
<keyword evidence="5" id="KW-1185">Reference proteome</keyword>
<comment type="caution">
    <text evidence="4">The sequence shown here is derived from an EMBL/GenBank/DDBJ whole genome shotgun (WGS) entry which is preliminary data.</text>
</comment>
<feature type="region of interest" description="Disordered" evidence="3">
    <location>
        <begin position="390"/>
        <end position="502"/>
    </location>
</feature>
<dbReference type="EMBL" id="BPFH01000003">
    <property type="protein sequence ID" value="GIT95246.1"/>
    <property type="molecule type" value="Genomic_DNA"/>
</dbReference>
<sequence length="814" mass="84175">MDLNTDVNFDPGQSLVTDGTLISLEVRQLSGFRQAEGEIVFRDGIRVSDFVSAINAFSGGNPAPLRGIFAGPITFDGSGENGSVVDSEIFSILSGPATVIGSDVGDELLGTLGNDSIVPGSGFDFVVATPGSDTIDFALPEGQRPQDNGVILVYQVLPGGASFLVDGVANTGSIVTAEGTDTLLNVASALDFNGRGFGLLGTPFNDRFVYTGGPDSDALIAPGPGNDTISVTISGDNNYLLLSFDALLPTPLQSGISVNLDTGVVARDGYGARDQITITGDVSQSFIDIGATSFADSLVGRADGEELISPLGGNDTIDGGGEAFDIVRYNASRMDRGLFADLSDPQAAVVRGSYDGTAFTDSLRNIDGLWGTREFNDTLIGSAGRNEFRGLGGNDDLRGEGGTDVLLGGDGRDTLRGGDGDDRLRGESGDDLLLSGNGSDRLEGGDGDDILEAASGFNSLDGGEGSDTLRSRDGNNELFGGASDDVLESQSGNDTLSGGDNNDRIRIIDPGLDMIVDGGLGRDIVTINQDGGRVAIFMEETVLTDFRLPAQTILMSSVEDLTVDAGDGFLELRGSDADNFVQAGRGADELRGRGGDDTLLGGAGKDTLAGGVGDDSLVGEQGEDRMDGGLGDDTYVVDHVDDLVLEGEGNGVDQVISTVDVDLRQAEIESVILRADGDLQVTGNRYATDITGNSSSNILIGGGGEDTLTGGDGRDYFVFQADDAAGPTRITDFSADDFLVFDDQIFGLGAEGVTVRRVTAQQVENALTFGAFRYDTTTGELSIDRDGAPGPRSSAVVAVIEGGGPLDGDDILLF</sequence>
<gene>
    <name evidence="4" type="ORF">JANAI62_18690</name>
</gene>
<keyword evidence="2" id="KW-0964">Secreted</keyword>
<evidence type="ECO:0000313" key="4">
    <source>
        <dbReference type="EMBL" id="GIT95246.1"/>
    </source>
</evidence>
<evidence type="ECO:0000313" key="5">
    <source>
        <dbReference type="Proteomes" id="UP000786693"/>
    </source>
</evidence>
<dbReference type="Proteomes" id="UP000786693">
    <property type="component" value="Unassembled WGS sequence"/>
</dbReference>
<protein>
    <recommendedName>
        <fullName evidence="6">Ca2+-binding protein, RTX toxin-related</fullName>
    </recommendedName>
</protein>
<accession>A0ABQ4NLG2</accession>
<dbReference type="RefSeq" id="WP_220748746.1">
    <property type="nucleotide sequence ID" value="NZ_BPFH01000003.1"/>
</dbReference>
<evidence type="ECO:0008006" key="6">
    <source>
        <dbReference type="Google" id="ProtNLM"/>
    </source>
</evidence>
<dbReference type="PANTHER" id="PTHR38340">
    <property type="entry name" value="S-LAYER PROTEIN"/>
    <property type="match status" value="1"/>
</dbReference>
<name>A0ABQ4NLG2_9RHOB</name>
<evidence type="ECO:0000256" key="2">
    <source>
        <dbReference type="ARBA" id="ARBA00022525"/>
    </source>
</evidence>
<dbReference type="InterPro" id="IPR011049">
    <property type="entry name" value="Serralysin-like_metalloprot_C"/>
</dbReference>
<feature type="compositionally biased region" description="Polar residues" evidence="3">
    <location>
        <begin position="488"/>
        <end position="500"/>
    </location>
</feature>
<dbReference type="InterPro" id="IPR018511">
    <property type="entry name" value="Hemolysin-typ_Ca-bd_CS"/>
</dbReference>
<reference evidence="4 5" key="1">
    <citation type="submission" date="2021-05" db="EMBL/GenBank/DDBJ databases">
        <title>Bacteria Genome sequencing.</title>
        <authorList>
            <person name="Takabe Y."/>
            <person name="Nakajima Y."/>
            <person name="Suzuki S."/>
            <person name="Shiozaki T."/>
        </authorList>
    </citation>
    <scope>NUCLEOTIDE SEQUENCE [LARGE SCALE GENOMIC DNA]</scope>
    <source>
        <strain evidence="4 5">AI_62</strain>
    </source>
</reference>
<organism evidence="4 5">
    <name type="scientific">Jannaschia pagri</name>
    <dbReference type="NCBI Taxonomy" id="2829797"/>
    <lineage>
        <taxon>Bacteria</taxon>
        <taxon>Pseudomonadati</taxon>
        <taxon>Pseudomonadota</taxon>
        <taxon>Alphaproteobacteria</taxon>
        <taxon>Rhodobacterales</taxon>
        <taxon>Roseobacteraceae</taxon>
        <taxon>Jannaschia</taxon>
    </lineage>
</organism>
<dbReference type="PRINTS" id="PR00313">
    <property type="entry name" value="CABNDNGRPT"/>
</dbReference>
<proteinExistence type="predicted"/>
<dbReference type="PROSITE" id="PS00330">
    <property type="entry name" value="HEMOLYSIN_CALCIUM"/>
    <property type="match status" value="4"/>
</dbReference>
<dbReference type="InterPro" id="IPR001343">
    <property type="entry name" value="Hemolysn_Ca-bd"/>
</dbReference>
<dbReference type="PANTHER" id="PTHR38340:SF1">
    <property type="entry name" value="S-LAYER PROTEIN"/>
    <property type="match status" value="1"/>
</dbReference>
<evidence type="ECO:0000256" key="1">
    <source>
        <dbReference type="ARBA" id="ARBA00004613"/>
    </source>
</evidence>
<dbReference type="SUPFAM" id="SSF51120">
    <property type="entry name" value="beta-Roll"/>
    <property type="match status" value="3"/>
</dbReference>
<dbReference type="Pfam" id="PF00353">
    <property type="entry name" value="HemolysinCabind"/>
    <property type="match status" value="6"/>
</dbReference>
<dbReference type="Gene3D" id="2.150.10.10">
    <property type="entry name" value="Serralysin-like metalloprotease, C-terminal"/>
    <property type="match status" value="4"/>
</dbReference>
<dbReference type="InterPro" id="IPR050557">
    <property type="entry name" value="RTX_toxin/Mannuronan_C5-epim"/>
</dbReference>
<feature type="compositionally biased region" description="Basic and acidic residues" evidence="3">
    <location>
        <begin position="410"/>
        <end position="428"/>
    </location>
</feature>
<feature type="region of interest" description="Disordered" evidence="3">
    <location>
        <begin position="601"/>
        <end position="630"/>
    </location>
</feature>